<reference evidence="2 3" key="1">
    <citation type="submission" date="2014-04" db="EMBL/GenBank/DDBJ databases">
        <title>Genome evolution of avian class.</title>
        <authorList>
            <person name="Zhang G."/>
            <person name="Li C."/>
        </authorList>
    </citation>
    <scope>NUCLEOTIDE SEQUENCE [LARGE SCALE GENOMIC DNA]</scope>
    <source>
        <strain evidence="2">BGI_Y956</strain>
    </source>
</reference>
<dbReference type="Proteomes" id="UP000053283">
    <property type="component" value="Unassembled WGS sequence"/>
</dbReference>
<dbReference type="AlphaFoldDB" id="A0A091VXE5"/>
<dbReference type="PANTHER" id="PTHR47225">
    <property type="entry name" value="EF-HAND CALCIUM-BINDING DOMAIN-CONTAINING PROTEIN 12"/>
    <property type="match status" value="1"/>
</dbReference>
<feature type="region of interest" description="Disordered" evidence="1">
    <location>
        <begin position="199"/>
        <end position="227"/>
    </location>
</feature>
<protein>
    <submittedName>
        <fullName evidence="2">EF-hand calcium-binding domain-containing protein 12</fullName>
    </submittedName>
</protein>
<gene>
    <name evidence="2" type="ORF">Y956_15308</name>
</gene>
<name>A0A091VXE5_NIPNI</name>
<evidence type="ECO:0000313" key="3">
    <source>
        <dbReference type="Proteomes" id="UP000053283"/>
    </source>
</evidence>
<feature type="region of interest" description="Disordered" evidence="1">
    <location>
        <begin position="76"/>
        <end position="100"/>
    </location>
</feature>
<feature type="compositionally biased region" description="Polar residues" evidence="1">
    <location>
        <begin position="375"/>
        <end position="389"/>
    </location>
</feature>
<evidence type="ECO:0000256" key="1">
    <source>
        <dbReference type="SAM" id="MobiDB-lite"/>
    </source>
</evidence>
<organism evidence="2 3">
    <name type="scientific">Nipponia nippon</name>
    <name type="common">Crested ibis</name>
    <name type="synonym">Ibis nippon</name>
    <dbReference type="NCBI Taxonomy" id="128390"/>
    <lineage>
        <taxon>Eukaryota</taxon>
        <taxon>Metazoa</taxon>
        <taxon>Chordata</taxon>
        <taxon>Craniata</taxon>
        <taxon>Vertebrata</taxon>
        <taxon>Euteleostomi</taxon>
        <taxon>Archelosauria</taxon>
        <taxon>Archosauria</taxon>
        <taxon>Dinosauria</taxon>
        <taxon>Saurischia</taxon>
        <taxon>Theropoda</taxon>
        <taxon>Coelurosauria</taxon>
        <taxon>Aves</taxon>
        <taxon>Neognathae</taxon>
        <taxon>Neoaves</taxon>
        <taxon>Aequornithes</taxon>
        <taxon>Pelecaniformes</taxon>
        <taxon>Threskiornithidae</taxon>
        <taxon>Nipponia</taxon>
    </lineage>
</organism>
<feature type="non-terminal residue" evidence="2">
    <location>
        <position position="1"/>
    </location>
</feature>
<feature type="region of interest" description="Disordered" evidence="1">
    <location>
        <begin position="369"/>
        <end position="392"/>
    </location>
</feature>
<feature type="region of interest" description="Disordered" evidence="1">
    <location>
        <begin position="1"/>
        <end position="23"/>
    </location>
</feature>
<accession>A0A091VXE5</accession>
<keyword evidence="3" id="KW-1185">Reference proteome</keyword>
<evidence type="ECO:0000313" key="2">
    <source>
        <dbReference type="EMBL" id="KFR07440.1"/>
    </source>
</evidence>
<dbReference type="InterPro" id="IPR042847">
    <property type="entry name" value="EFC12"/>
</dbReference>
<feature type="non-terminal residue" evidence="2">
    <location>
        <position position="479"/>
    </location>
</feature>
<dbReference type="PANTHER" id="PTHR47225:SF1">
    <property type="entry name" value="EF-HAND CALCIUM-BINDING DOMAIN-CONTAINING PROTEIN 12"/>
    <property type="match status" value="1"/>
</dbReference>
<dbReference type="EMBL" id="KL411424">
    <property type="protein sequence ID" value="KFR07440.1"/>
    <property type="molecule type" value="Genomic_DNA"/>
</dbReference>
<sequence length="479" mass="54388">PQEEEDSLSFPETTSGTEEGLQTAEAWTQARKQFRAELESLGNIEKWLAHKPSRSNQEQRYWQRIKARRAERMAAVKSAVTDSLDRSPPKSSPPRKKGGVPLVCAPYPQALVTLHNLLHKQRLQMVDVFKAAGMEGKKMTRAEFIRVIQETRVPISNEDLEDVVVFLTSLTPGNYISPNDLMECQKQWLEMRKREFQETKPATCKTAPCPPSAGDTARQMKPRAPTKPERKLIRLEVPPLDTQPERRHLSCDEMEEIGKVSRERRRQKKNKDSPIEWKEKCRMVRSGDGPVDEHCLPSTLEADLGELVNRYRRNAVVSYLKSSELCKELNVPIADPTLQEGLLHPGDKIIKEGGDIRKLRQPGGYYSTGRADALSSGSTSRPGTASGSQAKEAENRLTFALTKRSSETAQNFISVKHAILSYFFFSYSLPPPFFNSHLQRSKTQKSSDNKFWPGHLLDKLCLYFPDKQHDRAHALFSYV</sequence>
<proteinExistence type="predicted"/>